<keyword evidence="2" id="KW-1185">Reference proteome</keyword>
<organism evidence="1 2">
    <name type="scientific">Streptomyces beijiangensis</name>
    <dbReference type="NCBI Taxonomy" id="163361"/>
    <lineage>
        <taxon>Bacteria</taxon>
        <taxon>Bacillati</taxon>
        <taxon>Actinomycetota</taxon>
        <taxon>Actinomycetes</taxon>
        <taxon>Kitasatosporales</taxon>
        <taxon>Streptomycetaceae</taxon>
        <taxon>Streptomyces</taxon>
    </lineage>
</organism>
<protein>
    <submittedName>
        <fullName evidence="1">Uncharacterized protein</fullName>
    </submittedName>
</protein>
<evidence type="ECO:0000313" key="2">
    <source>
        <dbReference type="Proteomes" id="UP000664167"/>
    </source>
</evidence>
<proteinExistence type="predicted"/>
<name>A0A939FBY8_9ACTN</name>
<feature type="non-terminal residue" evidence="1">
    <location>
        <position position="1"/>
    </location>
</feature>
<reference evidence="1" key="1">
    <citation type="submission" date="2021-03" db="EMBL/GenBank/DDBJ databases">
        <title>Streptomyces poriferae sp. nov., a novel marine sponge-derived Actinobacteria species with anti-MRSA activity.</title>
        <authorList>
            <person name="Sandoval-Powers M."/>
            <person name="Kralova S."/>
            <person name="Nguyen G.-S."/>
            <person name="Fawwal D."/>
            <person name="Degnes K."/>
            <person name="Klinkenberg G."/>
            <person name="Sletta H."/>
            <person name="Wentzel A."/>
            <person name="Liles M.R."/>
        </authorList>
    </citation>
    <scope>NUCLEOTIDE SEQUENCE</scope>
    <source>
        <strain evidence="1">DSM 41794</strain>
    </source>
</reference>
<dbReference type="EMBL" id="JAFLRJ010000376">
    <property type="protein sequence ID" value="MBO0516250.1"/>
    <property type="molecule type" value="Genomic_DNA"/>
</dbReference>
<dbReference type="RefSeq" id="WP_206967827.1">
    <property type="nucleotide sequence ID" value="NZ_JAFLRJ010000376.1"/>
</dbReference>
<gene>
    <name evidence="1" type="ORF">J0695_31420</name>
</gene>
<sequence>QRDRGRGRRTDIVRDHQLPTERDLQTIVTDARDPGRAARAASASCWSYWRAPVRTSRVGAVRGASSRRA</sequence>
<dbReference type="Proteomes" id="UP000664167">
    <property type="component" value="Unassembled WGS sequence"/>
</dbReference>
<evidence type="ECO:0000313" key="1">
    <source>
        <dbReference type="EMBL" id="MBO0516250.1"/>
    </source>
</evidence>
<accession>A0A939FBY8</accession>
<dbReference type="AlphaFoldDB" id="A0A939FBY8"/>
<comment type="caution">
    <text evidence="1">The sequence shown here is derived from an EMBL/GenBank/DDBJ whole genome shotgun (WGS) entry which is preliminary data.</text>
</comment>